<evidence type="ECO:0000256" key="1">
    <source>
        <dbReference type="ARBA" id="ARBA00001917"/>
    </source>
</evidence>
<dbReference type="CDD" id="cd02135">
    <property type="entry name" value="YdjA-like"/>
    <property type="match status" value="1"/>
</dbReference>
<dbReference type="SUPFAM" id="SSF55469">
    <property type="entry name" value="FMN-dependent nitroreductase-like"/>
    <property type="match status" value="1"/>
</dbReference>
<comment type="cofactor">
    <cofactor evidence="1 8">
        <name>FMN</name>
        <dbReference type="ChEBI" id="CHEBI:58210"/>
    </cofactor>
</comment>
<evidence type="ECO:0000256" key="2">
    <source>
        <dbReference type="ARBA" id="ARBA00007118"/>
    </source>
</evidence>
<dbReference type="RefSeq" id="WP_379746219.1">
    <property type="nucleotide sequence ID" value="NZ_JBHTCP010000004.1"/>
</dbReference>
<dbReference type="InterPro" id="IPR000415">
    <property type="entry name" value="Nitroreductase-like"/>
</dbReference>
<dbReference type="EMBL" id="JBHTCP010000004">
    <property type="protein sequence ID" value="MFC7370608.1"/>
    <property type="molecule type" value="Genomic_DNA"/>
</dbReference>
<organism evidence="10 11">
    <name type="scientific">Fictibacillus iocasae</name>
    <dbReference type="NCBI Taxonomy" id="2715437"/>
    <lineage>
        <taxon>Bacteria</taxon>
        <taxon>Bacillati</taxon>
        <taxon>Bacillota</taxon>
        <taxon>Bacilli</taxon>
        <taxon>Bacillales</taxon>
        <taxon>Fictibacillaceae</taxon>
        <taxon>Fictibacillus</taxon>
    </lineage>
</organism>
<dbReference type="InterPro" id="IPR026021">
    <property type="entry name" value="YdjA-like"/>
</dbReference>
<evidence type="ECO:0000259" key="9">
    <source>
        <dbReference type="Pfam" id="PF00881"/>
    </source>
</evidence>
<gene>
    <name evidence="10" type="ORF">ACFQPF_02840</name>
</gene>
<dbReference type="PANTHER" id="PTHR43821">
    <property type="entry name" value="NAD(P)H NITROREDUCTASE YDJA-RELATED"/>
    <property type="match status" value="1"/>
</dbReference>
<keyword evidence="5 8" id="KW-0521">NADP</keyword>
<keyword evidence="4 8" id="KW-0288">FMN</keyword>
<evidence type="ECO:0000313" key="10">
    <source>
        <dbReference type="EMBL" id="MFC7370608.1"/>
    </source>
</evidence>
<evidence type="ECO:0000256" key="8">
    <source>
        <dbReference type="PIRNR" id="PIRNR000232"/>
    </source>
</evidence>
<proteinExistence type="inferred from homology"/>
<keyword evidence="3 8" id="KW-0285">Flavoprotein</keyword>
<feature type="domain" description="Nitroreductase" evidence="9">
    <location>
        <begin position="12"/>
        <end position="171"/>
    </location>
</feature>
<protein>
    <recommendedName>
        <fullName evidence="8">Putative NAD(P)H nitroreductase</fullName>
        <ecNumber evidence="8">1.-.-.-</ecNumber>
    </recommendedName>
</protein>
<keyword evidence="7 8" id="KW-0520">NAD</keyword>
<evidence type="ECO:0000313" key="11">
    <source>
        <dbReference type="Proteomes" id="UP001596549"/>
    </source>
</evidence>
<sequence length="192" mass="21463">MRGESIDTLHAIKTRRSIGKVKDAPVSNELIEQVLEAGTYAPNHYRTEPWRFFVLTGDSRYKLAEVLAEVAEETAGNKIEAAARAERARTMPLRAPVIIAVGAVYTDQKNVVQKEEYAAVCCAVQNMLLAAHDLGLGAMWRTGQACYHPKITQFFGLPHRSEMAAFLYIGHTDRQPPDVKKNGYVPFTVWMN</sequence>
<dbReference type="EC" id="1.-.-.-" evidence="8"/>
<reference evidence="11" key="1">
    <citation type="journal article" date="2019" name="Int. J. Syst. Evol. Microbiol.">
        <title>The Global Catalogue of Microorganisms (GCM) 10K type strain sequencing project: providing services to taxonomists for standard genome sequencing and annotation.</title>
        <authorList>
            <consortium name="The Broad Institute Genomics Platform"/>
            <consortium name="The Broad Institute Genome Sequencing Center for Infectious Disease"/>
            <person name="Wu L."/>
            <person name="Ma J."/>
        </authorList>
    </citation>
    <scope>NUCLEOTIDE SEQUENCE [LARGE SCALE GENOMIC DNA]</scope>
    <source>
        <strain evidence="11">NBRC 106396</strain>
    </source>
</reference>
<keyword evidence="11" id="KW-1185">Reference proteome</keyword>
<evidence type="ECO:0000256" key="7">
    <source>
        <dbReference type="ARBA" id="ARBA00023027"/>
    </source>
</evidence>
<evidence type="ECO:0000256" key="3">
    <source>
        <dbReference type="ARBA" id="ARBA00022630"/>
    </source>
</evidence>
<dbReference type="Proteomes" id="UP001596549">
    <property type="component" value="Unassembled WGS sequence"/>
</dbReference>
<accession>A0ABW2NNA8</accession>
<comment type="caution">
    <text evidence="10">The sequence shown here is derived from an EMBL/GenBank/DDBJ whole genome shotgun (WGS) entry which is preliminary data.</text>
</comment>
<dbReference type="PIRSF" id="PIRSF000232">
    <property type="entry name" value="YdjA"/>
    <property type="match status" value="1"/>
</dbReference>
<keyword evidence="6 8" id="KW-0560">Oxidoreductase</keyword>
<dbReference type="PANTHER" id="PTHR43821:SF1">
    <property type="entry name" value="NAD(P)H NITROREDUCTASE YDJA-RELATED"/>
    <property type="match status" value="1"/>
</dbReference>
<dbReference type="InterPro" id="IPR052530">
    <property type="entry name" value="NAD(P)H_nitroreductase"/>
</dbReference>
<evidence type="ECO:0000256" key="5">
    <source>
        <dbReference type="ARBA" id="ARBA00022857"/>
    </source>
</evidence>
<dbReference type="InterPro" id="IPR029479">
    <property type="entry name" value="Nitroreductase"/>
</dbReference>
<evidence type="ECO:0000256" key="4">
    <source>
        <dbReference type="ARBA" id="ARBA00022643"/>
    </source>
</evidence>
<evidence type="ECO:0000256" key="6">
    <source>
        <dbReference type="ARBA" id="ARBA00023002"/>
    </source>
</evidence>
<comment type="similarity">
    <text evidence="2 8">Belongs to the nitroreductase family.</text>
</comment>
<dbReference type="Gene3D" id="3.40.109.10">
    <property type="entry name" value="NADH Oxidase"/>
    <property type="match status" value="1"/>
</dbReference>
<dbReference type="Pfam" id="PF00881">
    <property type="entry name" value="Nitroreductase"/>
    <property type="match status" value="1"/>
</dbReference>
<name>A0ABW2NNA8_9BACL</name>